<dbReference type="EMBL" id="MU157830">
    <property type="protein sequence ID" value="KAF9532864.1"/>
    <property type="molecule type" value="Genomic_DNA"/>
</dbReference>
<dbReference type="InterPro" id="IPR038922">
    <property type="entry name" value="HYPK_UBA"/>
</dbReference>
<keyword evidence="3" id="KW-1185">Reference proteome</keyword>
<name>A0A9P6JUH3_9AGAR</name>
<dbReference type="CDD" id="cd14361">
    <property type="entry name" value="UBA_HYPK"/>
    <property type="match status" value="1"/>
</dbReference>
<reference evidence="2" key="1">
    <citation type="submission" date="2020-11" db="EMBL/GenBank/DDBJ databases">
        <authorList>
            <consortium name="DOE Joint Genome Institute"/>
            <person name="Ahrendt S."/>
            <person name="Riley R."/>
            <person name="Andreopoulos W."/>
            <person name="Labutti K."/>
            <person name="Pangilinan J."/>
            <person name="Ruiz-Duenas F.J."/>
            <person name="Barrasa J.M."/>
            <person name="Sanchez-Garcia M."/>
            <person name="Camarero S."/>
            <person name="Miyauchi S."/>
            <person name="Serrano A."/>
            <person name="Linde D."/>
            <person name="Babiker R."/>
            <person name="Drula E."/>
            <person name="Ayuso-Fernandez I."/>
            <person name="Pacheco R."/>
            <person name="Padilla G."/>
            <person name="Ferreira P."/>
            <person name="Barriuso J."/>
            <person name="Kellner H."/>
            <person name="Castanera R."/>
            <person name="Alfaro M."/>
            <person name="Ramirez L."/>
            <person name="Pisabarro A.G."/>
            <person name="Kuo A."/>
            <person name="Tritt A."/>
            <person name="Lipzen A."/>
            <person name="He G."/>
            <person name="Yan M."/>
            <person name="Ng V."/>
            <person name="Cullen D."/>
            <person name="Martin F."/>
            <person name="Rosso M.-N."/>
            <person name="Henrissat B."/>
            <person name="Hibbett D."/>
            <person name="Martinez A.T."/>
            <person name="Grigoriev I.V."/>
        </authorList>
    </citation>
    <scope>NUCLEOTIDE SEQUENCE</scope>
    <source>
        <strain evidence="2">CBS 506.95</strain>
    </source>
</reference>
<dbReference type="Proteomes" id="UP000807306">
    <property type="component" value="Unassembled WGS sequence"/>
</dbReference>
<evidence type="ECO:0000313" key="3">
    <source>
        <dbReference type="Proteomes" id="UP000807306"/>
    </source>
</evidence>
<dbReference type="AlphaFoldDB" id="A0A9P6JUH3"/>
<evidence type="ECO:0000313" key="2">
    <source>
        <dbReference type="EMBL" id="KAF9532864.1"/>
    </source>
</evidence>
<dbReference type="Pfam" id="PF19026">
    <property type="entry name" value="UBA_HYPK"/>
    <property type="match status" value="1"/>
</dbReference>
<proteinExistence type="predicted"/>
<protein>
    <recommendedName>
        <fullName evidence="1">Nascent polypeptide-associated complex subunit alpha-like UBA domain-containing protein</fullName>
    </recommendedName>
</protein>
<accession>A0A9P6JUH3</accession>
<feature type="domain" description="Nascent polypeptide-associated complex subunit alpha-like UBA" evidence="1">
    <location>
        <begin position="62"/>
        <end position="100"/>
    </location>
</feature>
<dbReference type="OrthoDB" id="285219at2759"/>
<gene>
    <name evidence="2" type="ORF">CPB83DRAFT_846499</name>
</gene>
<organism evidence="2 3">
    <name type="scientific">Crepidotus variabilis</name>
    <dbReference type="NCBI Taxonomy" id="179855"/>
    <lineage>
        <taxon>Eukaryota</taxon>
        <taxon>Fungi</taxon>
        <taxon>Dikarya</taxon>
        <taxon>Basidiomycota</taxon>
        <taxon>Agaricomycotina</taxon>
        <taxon>Agaricomycetes</taxon>
        <taxon>Agaricomycetidae</taxon>
        <taxon>Agaricales</taxon>
        <taxon>Agaricineae</taxon>
        <taxon>Crepidotaceae</taxon>
        <taxon>Crepidotus</taxon>
    </lineage>
</organism>
<dbReference type="Gene3D" id="1.10.8.10">
    <property type="entry name" value="DNA helicase RuvA subunit, C-terminal domain"/>
    <property type="match status" value="1"/>
</dbReference>
<comment type="caution">
    <text evidence="2">The sequence shown here is derived from an EMBL/GenBank/DDBJ whole genome shotgun (WGS) entry which is preliminary data.</text>
</comment>
<evidence type="ECO:0000259" key="1">
    <source>
        <dbReference type="Pfam" id="PF19026"/>
    </source>
</evidence>
<sequence length="110" mass="11681">MSTASALVNSRSNGRPEAEVIVNYADGLAYSKHKMEEAFQADGFLGKPWSKPPAVKSSLAAVKKEDIDVVVQEFEIPRAQAEKVLAENGGDLRKALASLVAPPSKAQNGS</sequence>
<dbReference type="InterPro" id="IPR044034">
    <property type="entry name" value="NAC-like_UBA"/>
</dbReference>